<evidence type="ECO:0000313" key="3">
    <source>
        <dbReference type="Proteomes" id="UP001626550"/>
    </source>
</evidence>
<dbReference type="EMBL" id="JBJKFK010007035">
    <property type="protein sequence ID" value="KAL3307571.1"/>
    <property type="molecule type" value="Genomic_DNA"/>
</dbReference>
<reference evidence="2 3" key="1">
    <citation type="submission" date="2024-11" db="EMBL/GenBank/DDBJ databases">
        <title>Adaptive evolution of stress response genes in parasites aligns with host niche diversity.</title>
        <authorList>
            <person name="Hahn C."/>
            <person name="Resl P."/>
        </authorList>
    </citation>
    <scope>NUCLEOTIDE SEQUENCE [LARGE SCALE GENOMIC DNA]</scope>
    <source>
        <strain evidence="2">EGGRZ-B1_66</strain>
        <tissue evidence="2">Body</tissue>
    </source>
</reference>
<protein>
    <submittedName>
        <fullName evidence="2">Uncharacterized protein</fullName>
    </submittedName>
</protein>
<evidence type="ECO:0000313" key="2">
    <source>
        <dbReference type="EMBL" id="KAL3307571.1"/>
    </source>
</evidence>
<organism evidence="2 3">
    <name type="scientific">Cichlidogyrus casuarinus</name>
    <dbReference type="NCBI Taxonomy" id="1844966"/>
    <lineage>
        <taxon>Eukaryota</taxon>
        <taxon>Metazoa</taxon>
        <taxon>Spiralia</taxon>
        <taxon>Lophotrochozoa</taxon>
        <taxon>Platyhelminthes</taxon>
        <taxon>Monogenea</taxon>
        <taxon>Monopisthocotylea</taxon>
        <taxon>Dactylogyridea</taxon>
        <taxon>Ancyrocephalidae</taxon>
        <taxon>Cichlidogyrus</taxon>
    </lineage>
</organism>
<accession>A0ABD2PMC6</accession>
<keyword evidence="3" id="KW-1185">Reference proteome</keyword>
<evidence type="ECO:0000256" key="1">
    <source>
        <dbReference type="SAM" id="MobiDB-lite"/>
    </source>
</evidence>
<name>A0ABD2PMC6_9PLAT</name>
<proteinExistence type="predicted"/>
<feature type="region of interest" description="Disordered" evidence="1">
    <location>
        <begin position="117"/>
        <end position="161"/>
    </location>
</feature>
<dbReference type="Proteomes" id="UP001626550">
    <property type="component" value="Unassembled WGS sequence"/>
</dbReference>
<comment type="caution">
    <text evidence="2">The sequence shown here is derived from an EMBL/GenBank/DDBJ whole genome shotgun (WGS) entry which is preliminary data.</text>
</comment>
<sequence>MFPGLKQDAYSNCVHMVTIDFLPDKGKEADTKAFKSMKTNNLCAESSLRNMLLALACFFGVDMVSGVDNYEQKVISMADEQRKVGKKIIKPVWMHATFTGSAEHTYCSLAKKDVAKPAPAPGGMKPLSTDNSRMAVQAPAKHSNSANLKRKRDAGSQDLGAAEHKMRKMFLKGFCKLSM</sequence>
<dbReference type="AlphaFoldDB" id="A0ABD2PMC6"/>
<gene>
    <name evidence="2" type="ORF">Ciccas_013912</name>
</gene>